<proteinExistence type="inferred from homology"/>
<dbReference type="RefSeq" id="WP_186634993.1">
    <property type="nucleotide sequence ID" value="NZ_JACOAF010000020.1"/>
</dbReference>
<feature type="binding site" evidence="6">
    <location>
        <position position="159"/>
    </location>
    <ligand>
        <name>S-adenosyl-L-methionine</name>
        <dbReference type="ChEBI" id="CHEBI:59789"/>
    </ligand>
</feature>
<reference evidence="8 9" key="1">
    <citation type="journal article" date="2019" name="Int. J. Syst. Evol. Microbiol.">
        <title>Rufibacter sediminis sp. nov., isolated from freshwater lake sediment.</title>
        <authorList>
            <person name="Qu J.H."/>
            <person name="Zhang L.J."/>
            <person name="Fu Y.H."/>
            <person name="Li H.F."/>
        </authorList>
    </citation>
    <scope>NUCLEOTIDE SEQUENCE [LARGE SCALE GENOMIC DNA]</scope>
    <source>
        <strain evidence="8 9">H-1</strain>
    </source>
</reference>
<feature type="binding site" evidence="6">
    <location>
        <position position="132"/>
    </location>
    <ligand>
        <name>S-adenosyl-L-methionine</name>
        <dbReference type="ChEBI" id="CHEBI:59789"/>
    </ligand>
</feature>
<dbReference type="InterPro" id="IPR029063">
    <property type="entry name" value="SAM-dependent_MTases_sf"/>
</dbReference>
<evidence type="ECO:0000256" key="6">
    <source>
        <dbReference type="PROSITE-ProRule" id="PRU01023"/>
    </source>
</evidence>
<keyword evidence="9" id="KW-1185">Reference proteome</keyword>
<evidence type="ECO:0000256" key="1">
    <source>
        <dbReference type="ARBA" id="ARBA00022490"/>
    </source>
</evidence>
<evidence type="ECO:0000259" key="7">
    <source>
        <dbReference type="PROSITE" id="PS51686"/>
    </source>
</evidence>
<accession>A0ABR6VR76</accession>
<protein>
    <submittedName>
        <fullName evidence="8">rRNA methyltransferase</fullName>
    </submittedName>
</protein>
<dbReference type="PANTHER" id="PTHR22807">
    <property type="entry name" value="NOP2 YEAST -RELATED NOL1/NOP2/FMU SUN DOMAIN-CONTAINING"/>
    <property type="match status" value="1"/>
</dbReference>
<comment type="caution">
    <text evidence="6">Lacks conserved residue(s) required for the propagation of feature annotation.</text>
</comment>
<feature type="active site" description="Nucleophile" evidence="6">
    <location>
        <position position="229"/>
    </location>
</feature>
<dbReference type="PROSITE" id="PS51686">
    <property type="entry name" value="SAM_MT_RSMB_NOP"/>
    <property type="match status" value="1"/>
</dbReference>
<dbReference type="PANTHER" id="PTHR22807:SF30">
    <property type="entry name" value="28S RRNA (CYTOSINE(4447)-C(5))-METHYLTRANSFERASE-RELATED"/>
    <property type="match status" value="1"/>
</dbReference>
<dbReference type="SUPFAM" id="SSF53335">
    <property type="entry name" value="S-adenosyl-L-methionine-dependent methyltransferases"/>
    <property type="match status" value="1"/>
</dbReference>
<evidence type="ECO:0000256" key="5">
    <source>
        <dbReference type="ARBA" id="ARBA00022884"/>
    </source>
</evidence>
<keyword evidence="3 6" id="KW-0808">Transferase</keyword>
<keyword evidence="1" id="KW-0963">Cytoplasm</keyword>
<dbReference type="InterPro" id="IPR001678">
    <property type="entry name" value="MeTrfase_RsmB-F_NOP2_dom"/>
</dbReference>
<evidence type="ECO:0000256" key="4">
    <source>
        <dbReference type="ARBA" id="ARBA00022691"/>
    </source>
</evidence>
<comment type="caution">
    <text evidence="8">The sequence shown here is derived from an EMBL/GenBank/DDBJ whole genome shotgun (WGS) entry which is preliminary data.</text>
</comment>
<comment type="similarity">
    <text evidence="6">Belongs to the class I-like SAM-binding methyltransferase superfamily. RsmB/NOP family.</text>
</comment>
<organism evidence="8 9">
    <name type="scientific">Rufibacter sediminis</name>
    <dbReference type="NCBI Taxonomy" id="2762756"/>
    <lineage>
        <taxon>Bacteria</taxon>
        <taxon>Pseudomonadati</taxon>
        <taxon>Bacteroidota</taxon>
        <taxon>Cytophagia</taxon>
        <taxon>Cytophagales</taxon>
        <taxon>Hymenobacteraceae</taxon>
        <taxon>Rufibacter</taxon>
    </lineage>
</organism>
<evidence type="ECO:0000313" key="8">
    <source>
        <dbReference type="EMBL" id="MBC3539394.1"/>
    </source>
</evidence>
<feature type="domain" description="SAM-dependent MTase RsmB/NOP-type" evidence="7">
    <location>
        <begin position="1"/>
        <end position="293"/>
    </location>
</feature>
<dbReference type="Proteomes" id="UP000659698">
    <property type="component" value="Unassembled WGS sequence"/>
</dbReference>
<evidence type="ECO:0000313" key="9">
    <source>
        <dbReference type="Proteomes" id="UP000659698"/>
    </source>
</evidence>
<gene>
    <name evidence="8" type="ORF">H7U12_06850</name>
</gene>
<dbReference type="InterPro" id="IPR027391">
    <property type="entry name" value="Nol1_Nop2_Fmu_2"/>
</dbReference>
<dbReference type="PRINTS" id="PR02008">
    <property type="entry name" value="RCMTFAMILY"/>
</dbReference>
<dbReference type="CDD" id="cd02440">
    <property type="entry name" value="AdoMet_MTases"/>
    <property type="match status" value="1"/>
</dbReference>
<dbReference type="Gene3D" id="3.40.50.150">
    <property type="entry name" value="Vaccinia Virus protein VP39"/>
    <property type="match status" value="1"/>
</dbReference>
<keyword evidence="2 6" id="KW-0489">Methyltransferase</keyword>
<dbReference type="EMBL" id="JACOAF010000020">
    <property type="protein sequence ID" value="MBC3539394.1"/>
    <property type="molecule type" value="Genomic_DNA"/>
</dbReference>
<dbReference type="Gene3D" id="3.30.70.1170">
    <property type="entry name" value="Sun protein, domain 3"/>
    <property type="match status" value="1"/>
</dbReference>
<dbReference type="Pfam" id="PF13636">
    <property type="entry name" value="Methyltranf_PUA"/>
    <property type="match status" value="1"/>
</dbReference>
<dbReference type="InterPro" id="IPR023267">
    <property type="entry name" value="RCMT"/>
</dbReference>
<evidence type="ECO:0000256" key="3">
    <source>
        <dbReference type="ARBA" id="ARBA00022679"/>
    </source>
</evidence>
<dbReference type="Gene3D" id="2.30.130.60">
    <property type="match status" value="1"/>
</dbReference>
<dbReference type="Pfam" id="PF17125">
    <property type="entry name" value="Methyltr_RsmF_N"/>
    <property type="match status" value="1"/>
</dbReference>
<dbReference type="GO" id="GO:0008168">
    <property type="term" value="F:methyltransferase activity"/>
    <property type="evidence" value="ECO:0007669"/>
    <property type="project" value="UniProtKB-KW"/>
</dbReference>
<dbReference type="InterPro" id="IPR031341">
    <property type="entry name" value="Methyltr_RsmF_N"/>
</dbReference>
<evidence type="ECO:0000256" key="2">
    <source>
        <dbReference type="ARBA" id="ARBA00022603"/>
    </source>
</evidence>
<name>A0ABR6VR76_9BACT</name>
<keyword evidence="4 6" id="KW-0949">S-adenosyl-L-methionine</keyword>
<dbReference type="Pfam" id="PF01189">
    <property type="entry name" value="Methyltr_RsmB-F"/>
    <property type="match status" value="1"/>
</dbReference>
<keyword evidence="5 6" id="KW-0694">RNA-binding</keyword>
<sequence>MSLALPAPFQTRMQTQLGAAYPAFADALAQPSPTSIRVNRAKMALPTHLPKVPWTETGFYLSARPSFTLDPMFHGGGYYVQEASSMFLEQALRQSVDLSEPLAVLDLCGAPGGKSTHIASLLSPESLLVANEVIKPRANILAENIQKWGSGNVVVTNNDPSHIGQLTGFFDVLVVDAPCSGEGMFRKDPDAMNEWSEANVKLCSERQRRILMDVWDALKPGGVLIYSTCTYNLEENEENLAWLAQQQDAETIGLELSPDWGVTPTELEGMHGYRFYPHQTQGEGFFLAAVRKTDGEEARTFKKSKRPFLVLASKQEKSLVQDWLNEPQNWELVKHKEVLRALPKAWMLELEQLYENLRVVYGGIELAEVMKNNAKPLPALALSQHLSADAFPRAEVDFPTALKFLHREDIDLENSANGWVLVQFNGVPLGWGKKLQNRVNNHYPKEWRIRMSLDEALKPENVAGLFTLGKSAK</sequence>
<dbReference type="GO" id="GO:0032259">
    <property type="term" value="P:methylation"/>
    <property type="evidence" value="ECO:0007669"/>
    <property type="project" value="UniProtKB-KW"/>
</dbReference>
<dbReference type="InterPro" id="IPR049560">
    <property type="entry name" value="MeTrfase_RsmB-F_NOP2_cat"/>
</dbReference>
<feature type="binding site" evidence="6">
    <location>
        <position position="176"/>
    </location>
    <ligand>
        <name>S-adenosyl-L-methionine</name>
        <dbReference type="ChEBI" id="CHEBI:59789"/>
    </ligand>
</feature>